<dbReference type="EMBL" id="ASWH01000001">
    <property type="protein sequence ID" value="EOW81172.1"/>
    <property type="molecule type" value="Genomic_DNA"/>
</dbReference>
<reference evidence="2 4" key="1">
    <citation type="submission" date="2013-02" db="EMBL/GenBank/DDBJ databases">
        <title>The Genome Sequence of Enterococcus gilvus ATCC BAA-350.</title>
        <authorList>
            <consortium name="The Broad Institute Genome Sequencing Platform"/>
            <consortium name="The Broad Institute Genome Sequencing Center for Infectious Disease"/>
            <person name="Earl A.M."/>
            <person name="Gilmore M.S."/>
            <person name="Lebreton F."/>
            <person name="Walker B."/>
            <person name="Young S.K."/>
            <person name="Zeng Q."/>
            <person name="Gargeya S."/>
            <person name="Fitzgerald M."/>
            <person name="Haas B."/>
            <person name="Abouelleil A."/>
            <person name="Alvarado L."/>
            <person name="Arachchi H.M."/>
            <person name="Berlin A.M."/>
            <person name="Chapman S.B."/>
            <person name="Dewar J."/>
            <person name="Goldberg J."/>
            <person name="Griggs A."/>
            <person name="Gujja S."/>
            <person name="Hansen M."/>
            <person name="Howarth C."/>
            <person name="Imamovic A."/>
            <person name="Larimer J."/>
            <person name="McCowan C."/>
            <person name="Murphy C."/>
            <person name="Neiman D."/>
            <person name="Pearson M."/>
            <person name="Priest M."/>
            <person name="Roberts A."/>
            <person name="Saif S."/>
            <person name="Shea T."/>
            <person name="Sisk P."/>
            <person name="Sykes S."/>
            <person name="Wortman J."/>
            <person name="Nusbaum C."/>
            <person name="Birren B."/>
        </authorList>
    </citation>
    <scope>NUCLEOTIDE SEQUENCE [LARGE SCALE GENOMIC DNA]</scope>
    <source>
        <strain evidence="2 4">ATCC BAA-350</strain>
    </source>
</reference>
<dbReference type="OrthoDB" id="2185630at2"/>
<evidence type="ECO:0000313" key="2">
    <source>
        <dbReference type="EMBL" id="EOI53553.1"/>
    </source>
</evidence>
<evidence type="ECO:0008006" key="6">
    <source>
        <dbReference type="Google" id="ProtNLM"/>
    </source>
</evidence>
<comment type="caution">
    <text evidence="2">The sequence shown here is derived from an EMBL/GenBank/DDBJ whole genome shotgun (WGS) entry which is preliminary data.</text>
</comment>
<dbReference type="HOGENOM" id="CLU_091585_7_0_9"/>
<feature type="transmembrane region" description="Helical" evidence="1">
    <location>
        <begin position="127"/>
        <end position="148"/>
    </location>
</feature>
<dbReference type="RefSeq" id="WP_010781849.1">
    <property type="nucleotide sequence ID" value="NZ_ASWH01000001.1"/>
</dbReference>
<keyword evidence="1" id="KW-0812">Transmembrane</keyword>
<name>R2XG18_9ENTE</name>
<keyword evidence="1" id="KW-0472">Membrane</keyword>
<keyword evidence="1" id="KW-1133">Transmembrane helix</keyword>
<protein>
    <recommendedName>
        <fullName evidence="6">Integral membrane protein</fullName>
    </recommendedName>
</protein>
<feature type="transmembrane region" description="Helical" evidence="1">
    <location>
        <begin position="36"/>
        <end position="54"/>
    </location>
</feature>
<dbReference type="PATRIC" id="fig|1158614.3.peg.3484"/>
<feature type="transmembrane region" description="Helical" evidence="1">
    <location>
        <begin position="160"/>
        <end position="179"/>
    </location>
</feature>
<keyword evidence="5" id="KW-1185">Reference proteome</keyword>
<feature type="transmembrane region" description="Helical" evidence="1">
    <location>
        <begin position="74"/>
        <end position="93"/>
    </location>
</feature>
<feature type="transmembrane region" description="Helical" evidence="1">
    <location>
        <begin position="99"/>
        <end position="120"/>
    </location>
</feature>
<dbReference type="AlphaFoldDB" id="R2XG18"/>
<sequence>MKNIKQFFESYRFLQILTGGIYLIMALLAMHYTEDTIVESVRLFGAFSLIKGFFEIMNRTKISMRTHKSQYSALAIGFVDIMIGLILVVYTSLDLTMLSILFGFWFIGDSVISFFLLDLAKSIAIPYYYVSLVVDLIGCMMGLLLLVGEGSLMINVPSLIGNYFLLFGFTKLIGGVINVDNLHSVK</sequence>
<organism evidence="2 4">
    <name type="scientific">Enterococcus gilvus ATCC BAA-350</name>
    <dbReference type="NCBI Taxonomy" id="1158614"/>
    <lineage>
        <taxon>Bacteria</taxon>
        <taxon>Bacillati</taxon>
        <taxon>Bacillota</taxon>
        <taxon>Bacilli</taxon>
        <taxon>Lactobacillales</taxon>
        <taxon>Enterococcaceae</taxon>
        <taxon>Enterococcus</taxon>
    </lineage>
</organism>
<feature type="transmembrane region" description="Helical" evidence="1">
    <location>
        <begin position="12"/>
        <end position="30"/>
    </location>
</feature>
<dbReference type="eggNOG" id="COG3247">
    <property type="taxonomic scope" value="Bacteria"/>
</dbReference>
<gene>
    <name evidence="3" type="ORF">I592_00457</name>
    <name evidence="2" type="ORF">UKC_03505</name>
</gene>
<evidence type="ECO:0000313" key="3">
    <source>
        <dbReference type="EMBL" id="EOW81172.1"/>
    </source>
</evidence>
<dbReference type="InterPro" id="IPR005325">
    <property type="entry name" value="DUF308_memb"/>
</dbReference>
<dbReference type="Pfam" id="PF03729">
    <property type="entry name" value="DUF308"/>
    <property type="match status" value="1"/>
</dbReference>
<dbReference type="Proteomes" id="UP000013750">
    <property type="component" value="Unassembled WGS sequence"/>
</dbReference>
<evidence type="ECO:0000313" key="4">
    <source>
        <dbReference type="Proteomes" id="UP000013750"/>
    </source>
</evidence>
<proteinExistence type="predicted"/>
<evidence type="ECO:0000256" key="1">
    <source>
        <dbReference type="SAM" id="Phobius"/>
    </source>
</evidence>
<accession>R2XG18</accession>
<dbReference type="EMBL" id="AJDQ01000012">
    <property type="protein sequence ID" value="EOI53553.1"/>
    <property type="molecule type" value="Genomic_DNA"/>
</dbReference>
<reference evidence="3 5" key="2">
    <citation type="submission" date="2013-03" db="EMBL/GenBank/DDBJ databases">
        <title>The Genome Sequence of Enterococcus gilvus ATCC BAA-350 (PacBio/Illumina hybrid assembly).</title>
        <authorList>
            <consortium name="The Broad Institute Genomics Platform"/>
            <consortium name="The Broad Institute Genome Sequencing Center for Infectious Disease"/>
            <person name="Earl A."/>
            <person name="Russ C."/>
            <person name="Gilmore M."/>
            <person name="Surin D."/>
            <person name="Walker B."/>
            <person name="Young S."/>
            <person name="Zeng Q."/>
            <person name="Gargeya S."/>
            <person name="Fitzgerald M."/>
            <person name="Haas B."/>
            <person name="Abouelleil A."/>
            <person name="Allen A.W."/>
            <person name="Alvarado L."/>
            <person name="Arachchi H.M."/>
            <person name="Berlin A.M."/>
            <person name="Chapman S.B."/>
            <person name="Gainer-Dewar J."/>
            <person name="Goldberg J."/>
            <person name="Griggs A."/>
            <person name="Gujja S."/>
            <person name="Hansen M."/>
            <person name="Howarth C."/>
            <person name="Imamovic A."/>
            <person name="Ireland A."/>
            <person name="Larimer J."/>
            <person name="McCowan C."/>
            <person name="Murphy C."/>
            <person name="Pearson M."/>
            <person name="Poon T.W."/>
            <person name="Priest M."/>
            <person name="Roberts A."/>
            <person name="Saif S."/>
            <person name="Shea T."/>
            <person name="Sisk P."/>
            <person name="Sykes S."/>
            <person name="Wortman J."/>
            <person name="Nusbaum C."/>
            <person name="Birren B."/>
        </authorList>
    </citation>
    <scope>NUCLEOTIDE SEQUENCE [LARGE SCALE GENOMIC DNA]</scope>
    <source>
        <strain evidence="3 5">ATCC BAA-350</strain>
    </source>
</reference>
<dbReference type="Proteomes" id="UP000014160">
    <property type="component" value="Unassembled WGS sequence"/>
</dbReference>
<evidence type="ECO:0000313" key="5">
    <source>
        <dbReference type="Proteomes" id="UP000014160"/>
    </source>
</evidence>